<evidence type="ECO:0000313" key="8">
    <source>
        <dbReference type="EMBL" id="PKT81445.1"/>
    </source>
</evidence>
<dbReference type="InterPro" id="IPR027277">
    <property type="entry name" value="NadC/ModD"/>
</dbReference>
<dbReference type="EMBL" id="MBPK01000022">
    <property type="protein sequence ID" value="PKT81445.1"/>
    <property type="molecule type" value="Genomic_DNA"/>
</dbReference>
<evidence type="ECO:0000256" key="1">
    <source>
        <dbReference type="ARBA" id="ARBA00009400"/>
    </source>
</evidence>
<dbReference type="Pfam" id="PF02749">
    <property type="entry name" value="QRPTase_N"/>
    <property type="match status" value="1"/>
</dbReference>
<organism evidence="8 9">
    <name type="scientific">Helicobacter winghamensis</name>
    <dbReference type="NCBI Taxonomy" id="157268"/>
    <lineage>
        <taxon>Bacteria</taxon>
        <taxon>Pseudomonadati</taxon>
        <taxon>Campylobacterota</taxon>
        <taxon>Epsilonproteobacteria</taxon>
        <taxon>Campylobacterales</taxon>
        <taxon>Helicobacteraceae</taxon>
        <taxon>Helicobacter</taxon>
    </lineage>
</organism>
<keyword evidence="9" id="KW-1185">Reference proteome</keyword>
<dbReference type="AlphaFoldDB" id="A0A2N3PJT5"/>
<keyword evidence="4 5" id="KW-0808">Transferase</keyword>
<dbReference type="Pfam" id="PF01729">
    <property type="entry name" value="QRPTase_C"/>
    <property type="match status" value="1"/>
</dbReference>
<dbReference type="GO" id="GO:0004514">
    <property type="term" value="F:nicotinate-nucleotide diphosphorylase (carboxylating) activity"/>
    <property type="evidence" value="ECO:0007669"/>
    <property type="project" value="InterPro"/>
</dbReference>
<dbReference type="Gene3D" id="3.20.20.70">
    <property type="entry name" value="Aldolase class I"/>
    <property type="match status" value="1"/>
</dbReference>
<dbReference type="Gene3D" id="3.90.1170.20">
    <property type="entry name" value="Quinolinate phosphoribosyl transferase, N-terminal domain"/>
    <property type="match status" value="1"/>
</dbReference>
<dbReference type="InterPro" id="IPR036068">
    <property type="entry name" value="Nicotinate_pribotase-like_C"/>
</dbReference>
<keyword evidence="3 5" id="KW-0328">Glycosyltransferase</keyword>
<gene>
    <name evidence="8" type="ORF">BCM31_07215</name>
</gene>
<evidence type="ECO:0000256" key="2">
    <source>
        <dbReference type="ARBA" id="ARBA00019205"/>
    </source>
</evidence>
<dbReference type="NCBIfam" id="TIGR01334">
    <property type="entry name" value="modD"/>
    <property type="match status" value="1"/>
</dbReference>
<proteinExistence type="inferred from homology"/>
<dbReference type="PANTHER" id="PTHR32179">
    <property type="entry name" value="NICOTINATE-NUCLEOTIDE PYROPHOSPHORYLASE [CARBOXYLATING]"/>
    <property type="match status" value="1"/>
</dbReference>
<dbReference type="GO" id="GO:0005737">
    <property type="term" value="C:cytoplasm"/>
    <property type="evidence" value="ECO:0007669"/>
    <property type="project" value="TreeGrafter"/>
</dbReference>
<comment type="similarity">
    <text evidence="1 5">Belongs to the NadC/ModD family.</text>
</comment>
<reference evidence="8 9" key="1">
    <citation type="submission" date="2016-07" db="EMBL/GenBank/DDBJ databases">
        <title>Detection of Helicobacter winghamensis from caecal content of red fox (Vulpes vulpes).</title>
        <authorList>
            <person name="Zanoni R.G."/>
            <person name="Florio D."/>
            <person name="Caffara M."/>
            <person name="Renzi M."/>
            <person name="Parisi A."/>
            <person name="Pasquali F."/>
            <person name="Manfreda G."/>
        </authorList>
    </citation>
    <scope>NUCLEOTIDE SEQUENCE [LARGE SCALE GENOMIC DNA]</scope>
    <source>
        <strain evidence="8 9">295_13</strain>
    </source>
</reference>
<dbReference type="GeneID" id="97290336"/>
<feature type="domain" description="Quinolinate phosphoribosyl transferase N-terminal" evidence="7">
    <location>
        <begin position="23"/>
        <end position="103"/>
    </location>
</feature>
<protein>
    <recommendedName>
        <fullName evidence="2">Putative pyrophosphorylase ModD</fullName>
    </recommendedName>
</protein>
<evidence type="ECO:0000259" key="6">
    <source>
        <dbReference type="Pfam" id="PF01729"/>
    </source>
</evidence>
<evidence type="ECO:0000256" key="5">
    <source>
        <dbReference type="PIRNR" id="PIRNR006250"/>
    </source>
</evidence>
<dbReference type="RefSeq" id="WP_006802777.1">
    <property type="nucleotide sequence ID" value="NZ_CABKOI010000020.1"/>
</dbReference>
<dbReference type="InterPro" id="IPR002638">
    <property type="entry name" value="Quinolinate_PRibosylTrfase_C"/>
</dbReference>
<evidence type="ECO:0000313" key="9">
    <source>
        <dbReference type="Proteomes" id="UP000233350"/>
    </source>
</evidence>
<dbReference type="FunFam" id="3.20.20.70:FF:000030">
    <property type="entry name" value="Nicotinate-nucleotide pyrophosphorylase, carboxylating"/>
    <property type="match status" value="1"/>
</dbReference>
<feature type="domain" description="Quinolinate phosphoribosyl transferase C-terminal" evidence="6">
    <location>
        <begin position="106"/>
        <end position="273"/>
    </location>
</feature>
<dbReference type="SUPFAM" id="SSF54675">
    <property type="entry name" value="Nicotinate/Quinolinate PRTase N-terminal domain-like"/>
    <property type="match status" value="1"/>
</dbReference>
<dbReference type="Proteomes" id="UP000233350">
    <property type="component" value="Unassembled WGS sequence"/>
</dbReference>
<name>A0A2N3PJT5_9HELI</name>
<dbReference type="InterPro" id="IPR022412">
    <property type="entry name" value="Quinolinate_PRibosylTrfase_N"/>
</dbReference>
<sequence length="277" mass="31133">MIYFSDNELIALVEQDVPYLDNTTFGLGISGVAKMCFYPKQDEIVASCVEECARIARIFGLEAVVFKSDSALVAPKELMLEVCGERTKLFRIAKTLQNLLEYAGAVATYTYKMLEIARGVKPDIALLGTRKNMPFAKKFLLKALICGGGIPHRLGLSDSILVFKEHYLACENLKESFKDLKVRFKEHRVIVEVESKEQALKFAELGADVLQCERFTPQDLRELVEILRAEFEHLCFSATGGVCLENVEEYAKSGVDMLVSTSMYRAKICDIKVEFIN</sequence>
<evidence type="ECO:0000256" key="4">
    <source>
        <dbReference type="ARBA" id="ARBA00022679"/>
    </source>
</evidence>
<accession>A0A2N3PJT5</accession>
<dbReference type="SUPFAM" id="SSF51690">
    <property type="entry name" value="Nicotinate/Quinolinate PRTase C-terminal domain-like"/>
    <property type="match status" value="1"/>
</dbReference>
<dbReference type="InterPro" id="IPR013785">
    <property type="entry name" value="Aldolase_TIM"/>
</dbReference>
<dbReference type="OrthoDB" id="9782546at2"/>
<dbReference type="GO" id="GO:0034213">
    <property type="term" value="P:quinolinate catabolic process"/>
    <property type="evidence" value="ECO:0007669"/>
    <property type="project" value="TreeGrafter"/>
</dbReference>
<dbReference type="PIRSF" id="PIRSF006250">
    <property type="entry name" value="NadC_ModD"/>
    <property type="match status" value="1"/>
</dbReference>
<dbReference type="PANTHER" id="PTHR32179:SF4">
    <property type="entry name" value="PYROPHOSPHORYLASE MODD-RELATED"/>
    <property type="match status" value="1"/>
</dbReference>
<evidence type="ECO:0000259" key="7">
    <source>
        <dbReference type="Pfam" id="PF02749"/>
    </source>
</evidence>
<dbReference type="InterPro" id="IPR006242">
    <property type="entry name" value="ModD"/>
</dbReference>
<evidence type="ECO:0000256" key="3">
    <source>
        <dbReference type="ARBA" id="ARBA00022676"/>
    </source>
</evidence>
<comment type="caution">
    <text evidence="8">The sequence shown here is derived from an EMBL/GenBank/DDBJ whole genome shotgun (WGS) entry which is preliminary data.</text>
</comment>
<dbReference type="InterPro" id="IPR037128">
    <property type="entry name" value="Quinolinate_PRibosylTase_N_sf"/>
</dbReference>
<dbReference type="GO" id="GO:0009435">
    <property type="term" value="P:NAD+ biosynthetic process"/>
    <property type="evidence" value="ECO:0007669"/>
    <property type="project" value="InterPro"/>
</dbReference>
<dbReference type="STRING" id="556267.HWAG_01081"/>